<evidence type="ECO:0000259" key="1">
    <source>
        <dbReference type="Pfam" id="PF07727"/>
    </source>
</evidence>
<keyword evidence="3" id="KW-1185">Reference proteome</keyword>
<organism evidence="2">
    <name type="scientific">Salvia splendens</name>
    <name type="common">Scarlet sage</name>
    <dbReference type="NCBI Taxonomy" id="180675"/>
    <lineage>
        <taxon>Eukaryota</taxon>
        <taxon>Viridiplantae</taxon>
        <taxon>Streptophyta</taxon>
        <taxon>Embryophyta</taxon>
        <taxon>Tracheophyta</taxon>
        <taxon>Spermatophyta</taxon>
        <taxon>Magnoliopsida</taxon>
        <taxon>eudicotyledons</taxon>
        <taxon>Gunneridae</taxon>
        <taxon>Pentapetalae</taxon>
        <taxon>asterids</taxon>
        <taxon>lamiids</taxon>
        <taxon>Lamiales</taxon>
        <taxon>Lamiaceae</taxon>
        <taxon>Nepetoideae</taxon>
        <taxon>Mentheae</taxon>
        <taxon>Salviinae</taxon>
        <taxon>Salvia</taxon>
        <taxon>Salvia subgen. Calosphace</taxon>
        <taxon>core Calosphace</taxon>
    </lineage>
</organism>
<dbReference type="Proteomes" id="UP000298416">
    <property type="component" value="Unassembled WGS sequence"/>
</dbReference>
<feature type="domain" description="Reverse transcriptase Ty1/copia-type" evidence="1">
    <location>
        <begin position="90"/>
        <end position="199"/>
    </location>
</feature>
<dbReference type="Pfam" id="PF07727">
    <property type="entry name" value="RVT_2"/>
    <property type="match status" value="1"/>
</dbReference>
<dbReference type="AlphaFoldDB" id="A0A8X8XG00"/>
<dbReference type="EMBL" id="PNBA02000009">
    <property type="protein sequence ID" value="KAG6412162.1"/>
    <property type="molecule type" value="Genomic_DNA"/>
</dbReference>
<name>A0A8X8XG00_SALSN</name>
<sequence length="203" mass="22440">MSTPILQSCFPHERLFKSRPIYTDLKVFGCLYSTCTASPNNMPANSHDNVPSPAPSSTDSENCAIYPSTENCPALPPDPPLKSSHHMTTRSKAGDIAQHKACLVAQGFSQEPSFDFTETFSPVVKPTTIRLILSIEVTMGWSITHLDVNNAFLNSDLKEDLYMRQPPEFEQCPPALVCKLNKTLYGLKQASRAWFSTITILSA</sequence>
<protein>
    <recommendedName>
        <fullName evidence="1">Reverse transcriptase Ty1/copia-type domain-containing protein</fullName>
    </recommendedName>
</protein>
<evidence type="ECO:0000313" key="2">
    <source>
        <dbReference type="EMBL" id="KAG6412162.1"/>
    </source>
</evidence>
<reference evidence="2" key="2">
    <citation type="submission" date="2020-08" db="EMBL/GenBank/DDBJ databases">
        <title>Plant Genome Project.</title>
        <authorList>
            <person name="Zhang R.-G."/>
        </authorList>
    </citation>
    <scope>NUCLEOTIDE SEQUENCE</scope>
    <source>
        <strain evidence="2">Huo1</strain>
        <tissue evidence="2">Leaf</tissue>
    </source>
</reference>
<evidence type="ECO:0000313" key="3">
    <source>
        <dbReference type="Proteomes" id="UP000298416"/>
    </source>
</evidence>
<comment type="caution">
    <text evidence="2">The sequence shown here is derived from an EMBL/GenBank/DDBJ whole genome shotgun (WGS) entry which is preliminary data.</text>
</comment>
<dbReference type="InterPro" id="IPR013103">
    <property type="entry name" value="RVT_2"/>
</dbReference>
<reference evidence="2" key="1">
    <citation type="submission" date="2018-01" db="EMBL/GenBank/DDBJ databases">
        <authorList>
            <person name="Mao J.F."/>
        </authorList>
    </citation>
    <scope>NUCLEOTIDE SEQUENCE</scope>
    <source>
        <strain evidence="2">Huo1</strain>
        <tissue evidence="2">Leaf</tissue>
    </source>
</reference>
<dbReference type="SUPFAM" id="SSF56672">
    <property type="entry name" value="DNA/RNA polymerases"/>
    <property type="match status" value="1"/>
</dbReference>
<accession>A0A8X8XG00</accession>
<gene>
    <name evidence="2" type="ORF">SASPL_124832</name>
</gene>
<dbReference type="InterPro" id="IPR043502">
    <property type="entry name" value="DNA/RNA_pol_sf"/>
</dbReference>
<proteinExistence type="predicted"/>